<dbReference type="Proteomes" id="UP001642464">
    <property type="component" value="Unassembled WGS sequence"/>
</dbReference>
<comment type="caution">
    <text evidence="2">The sequence shown here is derived from an EMBL/GenBank/DDBJ whole genome shotgun (WGS) entry which is preliminary data.</text>
</comment>
<accession>A0ABP0H787</accession>
<evidence type="ECO:0000256" key="1">
    <source>
        <dbReference type="SAM" id="MobiDB-lite"/>
    </source>
</evidence>
<gene>
    <name evidence="2" type="ORF">SCF082_LOCUS403</name>
</gene>
<feature type="non-terminal residue" evidence="2">
    <location>
        <position position="389"/>
    </location>
</feature>
<evidence type="ECO:0000313" key="2">
    <source>
        <dbReference type="EMBL" id="CAK8986082.1"/>
    </source>
</evidence>
<keyword evidence="3" id="KW-1185">Reference proteome</keyword>
<sequence>MKREVRPSRFQVNSGNPGVPQPKTRRLVFVSPFSLAAEPQQGVLALPAPVRRGARIPASACPHPGLADQLVSARQLEDEERRQLARSWVVCAKRVAVYSSWLRNAGAMSEASMQRVFCDRAPSTLKKRLQGWLRWSSFCDLSNINEATPDLAQISFLESLSIGSLVDRGRERRKSAVATLGAMQFGAWKLGLERLQGLLQSPPVAAMRQQRPGRDFLLQFGGRPMSYSVALAQFRRCLRVHGDTSTDFSAKFTLHSLKTTLLNYANLCSVAPALRAAQGHHKVVSNGCVDLYGRNDIHAQLECQSLLLAAVQQGWSPQVTVKRGLLPLAENSRSGALPTPVDDEHTDVSEDEETQPFHSGPSSPHSLVSSSDDDSNPGFPENLGQRQPF</sequence>
<dbReference type="EMBL" id="CAXAMM010000126">
    <property type="protein sequence ID" value="CAK8986082.1"/>
    <property type="molecule type" value="Genomic_DNA"/>
</dbReference>
<organism evidence="2 3">
    <name type="scientific">Durusdinium trenchii</name>
    <dbReference type="NCBI Taxonomy" id="1381693"/>
    <lineage>
        <taxon>Eukaryota</taxon>
        <taxon>Sar</taxon>
        <taxon>Alveolata</taxon>
        <taxon>Dinophyceae</taxon>
        <taxon>Suessiales</taxon>
        <taxon>Symbiodiniaceae</taxon>
        <taxon>Durusdinium</taxon>
    </lineage>
</organism>
<name>A0ABP0H787_9DINO</name>
<feature type="region of interest" description="Disordered" evidence="1">
    <location>
        <begin position="331"/>
        <end position="389"/>
    </location>
</feature>
<feature type="region of interest" description="Disordered" evidence="1">
    <location>
        <begin position="1"/>
        <end position="23"/>
    </location>
</feature>
<reference evidence="2 3" key="1">
    <citation type="submission" date="2024-02" db="EMBL/GenBank/DDBJ databases">
        <authorList>
            <person name="Chen Y."/>
            <person name="Shah S."/>
            <person name="Dougan E. K."/>
            <person name="Thang M."/>
            <person name="Chan C."/>
        </authorList>
    </citation>
    <scope>NUCLEOTIDE SEQUENCE [LARGE SCALE GENOMIC DNA]</scope>
</reference>
<feature type="compositionally biased region" description="Low complexity" evidence="1">
    <location>
        <begin position="359"/>
        <end position="370"/>
    </location>
</feature>
<proteinExistence type="predicted"/>
<evidence type="ECO:0000313" key="3">
    <source>
        <dbReference type="Proteomes" id="UP001642464"/>
    </source>
</evidence>
<protein>
    <submittedName>
        <fullName evidence="2">E3 ubiquitin-protein ligase</fullName>
    </submittedName>
</protein>